<gene>
    <name evidence="2" type="ORF">BDK51DRAFT_45683</name>
</gene>
<sequence length="526" mass="57413">MRKVARTCYGNEDARARGEEAGGQGHTPIPTLKSRDEPGQTENAPPLIVVHFCYEYILCLSSHEIPGSTPGLVSILKSVNDHFTISQRANERFHSRRPLADSGAVALVHPPTSAGPTPFAVGVRKTTARSDMVSRVQAGASVLIDLNVAADADLSTHEADFLNQLSTSAKEASTSLKPTTILADDPGLNCTQQGGADQRFHGLTYLEKGVMVDPLPPVPSTAASRPKRCAGNVLVDGKSMSENSRRRSKRCTTLAVWTPDRYRTRIPLLSQSWLLVLITPPPMLPTLDSTSSALSHRRPTRGSININAVSWLTESAATVPFSMALARWELGTSVPSRSPVGHCLDTTRGWEPLSYTVIENFKITAASKLQCRITFKLELFLRMTEPAYPDLPLRTSSSEEQPDIPESFGPGVAIAEVCQSTDIVHSVADWHTLLLDAPVYPQSQKLVAKLHQLEKQVLIANLYYEDNAVRAAMLISRSFVTSTRANLANLLSHVFADETTTGCWPYLRRLHEIGRVALLGFSESSC</sequence>
<protein>
    <submittedName>
        <fullName evidence="2">Uncharacterized protein</fullName>
    </submittedName>
</protein>
<dbReference type="EMBL" id="KZ994811">
    <property type="protein sequence ID" value="RKO92003.1"/>
    <property type="molecule type" value="Genomic_DNA"/>
</dbReference>
<evidence type="ECO:0000313" key="3">
    <source>
        <dbReference type="Proteomes" id="UP000269721"/>
    </source>
</evidence>
<evidence type="ECO:0000313" key="2">
    <source>
        <dbReference type="EMBL" id="RKO92003.1"/>
    </source>
</evidence>
<dbReference type="Proteomes" id="UP000269721">
    <property type="component" value="Unassembled WGS sequence"/>
</dbReference>
<accession>A0A4P9WJ92</accession>
<organism evidence="2 3">
    <name type="scientific">Blyttiomyces helicus</name>
    <dbReference type="NCBI Taxonomy" id="388810"/>
    <lineage>
        <taxon>Eukaryota</taxon>
        <taxon>Fungi</taxon>
        <taxon>Fungi incertae sedis</taxon>
        <taxon>Chytridiomycota</taxon>
        <taxon>Chytridiomycota incertae sedis</taxon>
        <taxon>Chytridiomycetes</taxon>
        <taxon>Chytridiomycetes incertae sedis</taxon>
        <taxon>Blyttiomyces</taxon>
    </lineage>
</organism>
<feature type="region of interest" description="Disordered" evidence="1">
    <location>
        <begin position="1"/>
        <end position="42"/>
    </location>
</feature>
<proteinExistence type="predicted"/>
<reference evidence="3" key="1">
    <citation type="journal article" date="2018" name="Nat. Microbiol.">
        <title>Leveraging single-cell genomics to expand the fungal tree of life.</title>
        <authorList>
            <person name="Ahrendt S.R."/>
            <person name="Quandt C.A."/>
            <person name="Ciobanu D."/>
            <person name="Clum A."/>
            <person name="Salamov A."/>
            <person name="Andreopoulos B."/>
            <person name="Cheng J.F."/>
            <person name="Woyke T."/>
            <person name="Pelin A."/>
            <person name="Henrissat B."/>
            <person name="Reynolds N.K."/>
            <person name="Benny G.L."/>
            <person name="Smith M.E."/>
            <person name="James T.Y."/>
            <person name="Grigoriev I.V."/>
        </authorList>
    </citation>
    <scope>NUCLEOTIDE SEQUENCE [LARGE SCALE GENOMIC DNA]</scope>
</reference>
<name>A0A4P9WJ92_9FUNG</name>
<evidence type="ECO:0000256" key="1">
    <source>
        <dbReference type="SAM" id="MobiDB-lite"/>
    </source>
</evidence>
<dbReference type="AlphaFoldDB" id="A0A4P9WJ92"/>
<keyword evidence="3" id="KW-1185">Reference proteome</keyword>